<organism evidence="1 2">
    <name type="scientific">Microbacterium algihabitans</name>
    <dbReference type="NCBI Taxonomy" id="3075992"/>
    <lineage>
        <taxon>Bacteria</taxon>
        <taxon>Bacillati</taxon>
        <taxon>Actinomycetota</taxon>
        <taxon>Actinomycetes</taxon>
        <taxon>Micrococcales</taxon>
        <taxon>Microbacteriaceae</taxon>
        <taxon>Microbacterium</taxon>
    </lineage>
</organism>
<gene>
    <name evidence="1" type="ORF">RWH43_06845</name>
</gene>
<dbReference type="RefSeq" id="WP_316001057.1">
    <property type="nucleotide sequence ID" value="NZ_JAWDIU010000001.1"/>
</dbReference>
<evidence type="ECO:0000313" key="1">
    <source>
        <dbReference type="EMBL" id="MDU0326476.1"/>
    </source>
</evidence>
<accession>A0ABU3RU97</accession>
<keyword evidence="2" id="KW-1185">Reference proteome</keyword>
<evidence type="ECO:0000313" key="2">
    <source>
        <dbReference type="Proteomes" id="UP001256673"/>
    </source>
</evidence>
<reference evidence="1 2" key="1">
    <citation type="submission" date="2023-09" db="EMBL/GenBank/DDBJ databases">
        <title>Microbacterium fusihabitans sp. nov., Microbacterium phycihabitans sp. nov., and Microbacterium cervinum sp. nov., isolated from dried seaweeds of beach.</title>
        <authorList>
            <person name="Lee S.D."/>
        </authorList>
    </citation>
    <scope>NUCLEOTIDE SEQUENCE [LARGE SCALE GENOMIC DNA]</scope>
    <source>
        <strain evidence="1 2">KSW2-21</strain>
    </source>
</reference>
<dbReference type="Proteomes" id="UP001256673">
    <property type="component" value="Unassembled WGS sequence"/>
</dbReference>
<proteinExistence type="predicted"/>
<name>A0ABU3RU97_9MICO</name>
<protein>
    <recommendedName>
        <fullName evidence="3">KOW domain-containing protein</fullName>
    </recommendedName>
</protein>
<sequence>MDVFAIGDTVEISGPVMAGNIGTVVYLDEKRGKYLVRFGGVTQNYFSPADLRLFSS</sequence>
<evidence type="ECO:0008006" key="3">
    <source>
        <dbReference type="Google" id="ProtNLM"/>
    </source>
</evidence>
<comment type="caution">
    <text evidence="1">The sequence shown here is derived from an EMBL/GenBank/DDBJ whole genome shotgun (WGS) entry which is preliminary data.</text>
</comment>
<dbReference type="EMBL" id="JAWDIU010000001">
    <property type="protein sequence ID" value="MDU0326476.1"/>
    <property type="molecule type" value="Genomic_DNA"/>
</dbReference>